<feature type="region of interest" description="Disordered" evidence="1">
    <location>
        <begin position="96"/>
        <end position="124"/>
    </location>
</feature>
<name>A0A219AS07_METCM</name>
<evidence type="ECO:0000313" key="2">
    <source>
        <dbReference type="EMBL" id="OWT43573.1"/>
    </source>
</evidence>
<dbReference type="RefSeq" id="XP_022285985.1">
    <property type="nucleotide sequence ID" value="XM_022430271.1"/>
</dbReference>
<accession>A0A219AS07</accession>
<dbReference type="EMBL" id="LSBJ02000001">
    <property type="protein sequence ID" value="OWT43573.1"/>
    <property type="molecule type" value="Genomic_DNA"/>
</dbReference>
<comment type="caution">
    <text evidence="2">The sequence shown here is derived from an EMBL/GenBank/DDBJ whole genome shotgun (WGS) entry which is preliminary data.</text>
</comment>
<feature type="region of interest" description="Disordered" evidence="1">
    <location>
        <begin position="35"/>
        <end position="80"/>
    </location>
</feature>
<evidence type="ECO:0000313" key="3">
    <source>
        <dbReference type="Proteomes" id="UP000078397"/>
    </source>
</evidence>
<protein>
    <submittedName>
        <fullName evidence="2">Uncharacterized protein</fullName>
    </submittedName>
</protein>
<organism evidence="2 3">
    <name type="scientific">Pochonia chlamydosporia 170</name>
    <dbReference type="NCBI Taxonomy" id="1380566"/>
    <lineage>
        <taxon>Eukaryota</taxon>
        <taxon>Fungi</taxon>
        <taxon>Dikarya</taxon>
        <taxon>Ascomycota</taxon>
        <taxon>Pezizomycotina</taxon>
        <taxon>Sordariomycetes</taxon>
        <taxon>Hypocreomycetidae</taxon>
        <taxon>Hypocreales</taxon>
        <taxon>Clavicipitaceae</taxon>
        <taxon>Pochonia</taxon>
    </lineage>
</organism>
<keyword evidence="3" id="KW-1185">Reference proteome</keyword>
<dbReference type="KEGG" id="pchm:VFPPC_18700"/>
<feature type="compositionally biased region" description="Polar residues" evidence="1">
    <location>
        <begin position="114"/>
        <end position="124"/>
    </location>
</feature>
<proteinExistence type="predicted"/>
<dbReference type="Proteomes" id="UP000078397">
    <property type="component" value="Unassembled WGS sequence"/>
</dbReference>
<evidence type="ECO:0000256" key="1">
    <source>
        <dbReference type="SAM" id="MobiDB-lite"/>
    </source>
</evidence>
<dbReference type="GeneID" id="33937392"/>
<gene>
    <name evidence="2" type="ORF">VFPPC_18700</name>
</gene>
<reference evidence="2 3" key="1">
    <citation type="journal article" date="2016" name="PLoS Pathog.">
        <title>Biosynthesis of antibiotic leucinostatins in bio-control fungus Purpureocillium lilacinum and their inhibition on phytophthora revealed by genome mining.</title>
        <authorList>
            <person name="Wang G."/>
            <person name="Liu Z."/>
            <person name="Lin R."/>
            <person name="Li E."/>
            <person name="Mao Z."/>
            <person name="Ling J."/>
            <person name="Yang Y."/>
            <person name="Yin W.B."/>
            <person name="Xie B."/>
        </authorList>
    </citation>
    <scope>NUCLEOTIDE SEQUENCE [LARGE SCALE GENOMIC DNA]</scope>
    <source>
        <strain evidence="2">170</strain>
    </source>
</reference>
<dbReference type="AlphaFoldDB" id="A0A219AS07"/>
<sequence>MHQVRRNHLAARNVIEELNSHRLHIIHQPLLRNISTSRKSAYTPAEQMDSKQSSKLPRTIRSVDSRPATNGDGRMLNTPKDAFEANSHQHIRSLCNHQQEAIPTERQRGRAKASVTTRTPAQHT</sequence>